<gene>
    <name evidence="1" type="ORF">LCGC14_2303640</name>
</gene>
<name>A0A0F9FHM9_9ZZZZ</name>
<proteinExistence type="predicted"/>
<protein>
    <submittedName>
        <fullName evidence="1">Uncharacterized protein</fullName>
    </submittedName>
</protein>
<sequence>LEREAVLDAMEIEKNEYKRRAIQCSF</sequence>
<feature type="non-terminal residue" evidence="1">
    <location>
        <position position="1"/>
    </location>
</feature>
<dbReference type="EMBL" id="LAZR01032532">
    <property type="protein sequence ID" value="KKL50627.1"/>
    <property type="molecule type" value="Genomic_DNA"/>
</dbReference>
<reference evidence="1" key="1">
    <citation type="journal article" date="2015" name="Nature">
        <title>Complex archaea that bridge the gap between prokaryotes and eukaryotes.</title>
        <authorList>
            <person name="Spang A."/>
            <person name="Saw J.H."/>
            <person name="Jorgensen S.L."/>
            <person name="Zaremba-Niedzwiedzka K."/>
            <person name="Martijn J."/>
            <person name="Lind A.E."/>
            <person name="van Eijk R."/>
            <person name="Schleper C."/>
            <person name="Guy L."/>
            <person name="Ettema T.J."/>
        </authorList>
    </citation>
    <scope>NUCLEOTIDE SEQUENCE</scope>
</reference>
<organism evidence="1">
    <name type="scientific">marine sediment metagenome</name>
    <dbReference type="NCBI Taxonomy" id="412755"/>
    <lineage>
        <taxon>unclassified sequences</taxon>
        <taxon>metagenomes</taxon>
        <taxon>ecological metagenomes</taxon>
    </lineage>
</organism>
<evidence type="ECO:0000313" key="1">
    <source>
        <dbReference type="EMBL" id="KKL50627.1"/>
    </source>
</evidence>
<comment type="caution">
    <text evidence="1">The sequence shown here is derived from an EMBL/GenBank/DDBJ whole genome shotgun (WGS) entry which is preliminary data.</text>
</comment>
<accession>A0A0F9FHM9</accession>
<dbReference type="AlphaFoldDB" id="A0A0F9FHM9"/>